<gene>
    <name evidence="2" type="ORF">CBRE1094_LOCUS9832</name>
</gene>
<feature type="compositionally biased region" description="Low complexity" evidence="1">
    <location>
        <begin position="183"/>
        <end position="209"/>
    </location>
</feature>
<name>A0A7S2CP38_9EUKA</name>
<sequence>MAAALVAVPELDRMPIPPPVDLAEEASATSTLQLAMAGTGDGNSTPRVANELSVLQEEALVGLIYESFVVDNNCTHLDYEKVKRFAVTIQTDEEVCATLSTTALDGEDDCWVPSDDWLTDMCKAFKKSYEEHVAMTERQAAPPVELTARSKVVSKIKDKKSSALKADSPKLSSRTPSGKTSNRPRSASPKPASKKAPGSARGSSPAASARSERKPLSPNQGA</sequence>
<feature type="region of interest" description="Disordered" evidence="1">
    <location>
        <begin position="157"/>
        <end position="222"/>
    </location>
</feature>
<organism evidence="2">
    <name type="scientific">Haptolina brevifila</name>
    <dbReference type="NCBI Taxonomy" id="156173"/>
    <lineage>
        <taxon>Eukaryota</taxon>
        <taxon>Haptista</taxon>
        <taxon>Haptophyta</taxon>
        <taxon>Prymnesiophyceae</taxon>
        <taxon>Prymnesiales</taxon>
        <taxon>Prymnesiaceae</taxon>
        <taxon>Haptolina</taxon>
    </lineage>
</organism>
<evidence type="ECO:0000313" key="2">
    <source>
        <dbReference type="EMBL" id="CAD9429190.1"/>
    </source>
</evidence>
<feature type="compositionally biased region" description="Low complexity" evidence="1">
    <location>
        <begin position="163"/>
        <end position="173"/>
    </location>
</feature>
<dbReference type="AlphaFoldDB" id="A0A7S2CP38"/>
<proteinExistence type="predicted"/>
<protein>
    <submittedName>
        <fullName evidence="2">Uncharacterized protein</fullName>
    </submittedName>
</protein>
<dbReference type="EMBL" id="HBGU01018110">
    <property type="protein sequence ID" value="CAD9429190.1"/>
    <property type="molecule type" value="Transcribed_RNA"/>
</dbReference>
<evidence type="ECO:0000256" key="1">
    <source>
        <dbReference type="SAM" id="MobiDB-lite"/>
    </source>
</evidence>
<reference evidence="2" key="1">
    <citation type="submission" date="2021-01" db="EMBL/GenBank/DDBJ databases">
        <authorList>
            <person name="Corre E."/>
            <person name="Pelletier E."/>
            <person name="Niang G."/>
            <person name="Scheremetjew M."/>
            <person name="Finn R."/>
            <person name="Kale V."/>
            <person name="Holt S."/>
            <person name="Cochrane G."/>
            <person name="Meng A."/>
            <person name="Brown T."/>
            <person name="Cohen L."/>
        </authorList>
    </citation>
    <scope>NUCLEOTIDE SEQUENCE</scope>
    <source>
        <strain evidence="2">UTEX LB 985</strain>
    </source>
</reference>
<accession>A0A7S2CP38</accession>